<geneLocation type="mitochondrion" evidence="22"/>
<dbReference type="GO" id="GO:0016491">
    <property type="term" value="F:oxidoreductase activity"/>
    <property type="evidence" value="ECO:0007669"/>
    <property type="project" value="InterPro"/>
</dbReference>
<evidence type="ECO:0000256" key="10">
    <source>
        <dbReference type="ARBA" id="ARBA00022842"/>
    </source>
</evidence>
<keyword evidence="15 18" id="KW-0496">Mitochondrion</keyword>
<evidence type="ECO:0000259" key="21">
    <source>
        <dbReference type="PROSITE" id="PS50999"/>
    </source>
</evidence>
<evidence type="ECO:0000256" key="19">
    <source>
        <dbReference type="SAM" id="Phobius"/>
    </source>
</evidence>
<keyword evidence="12 18" id="KW-0249">Electron transport</keyword>
<dbReference type="InterPro" id="IPR008972">
    <property type="entry name" value="Cupredoxin"/>
</dbReference>
<proteinExistence type="inferred from homology"/>
<comment type="similarity">
    <text evidence="2 18">Belongs to the cytochrome c oxidase subunit 2 family.</text>
</comment>
<evidence type="ECO:0000256" key="4">
    <source>
        <dbReference type="ARBA" id="ARBA00015946"/>
    </source>
</evidence>
<evidence type="ECO:0000256" key="3">
    <source>
        <dbReference type="ARBA" id="ARBA00011164"/>
    </source>
</evidence>
<dbReference type="PROSITE" id="PS00078">
    <property type="entry name" value="COX2"/>
    <property type="match status" value="1"/>
</dbReference>
<evidence type="ECO:0000256" key="13">
    <source>
        <dbReference type="ARBA" id="ARBA00022989"/>
    </source>
</evidence>
<keyword evidence="6 18" id="KW-0679">Respiratory chain</keyword>
<dbReference type="InterPro" id="IPR036257">
    <property type="entry name" value="Cyt_c_oxidase_su2_TM_sf"/>
</dbReference>
<evidence type="ECO:0000256" key="14">
    <source>
        <dbReference type="ARBA" id="ARBA00023008"/>
    </source>
</evidence>
<evidence type="ECO:0000256" key="18">
    <source>
        <dbReference type="RuleBase" id="RU000457"/>
    </source>
</evidence>
<dbReference type="AlphaFoldDB" id="U5HTE1"/>
<evidence type="ECO:0000256" key="7">
    <source>
        <dbReference type="ARBA" id="ARBA00022692"/>
    </source>
</evidence>
<evidence type="ECO:0000256" key="2">
    <source>
        <dbReference type="ARBA" id="ARBA00007866"/>
    </source>
</evidence>
<evidence type="ECO:0000256" key="8">
    <source>
        <dbReference type="ARBA" id="ARBA00022723"/>
    </source>
</evidence>
<dbReference type="InterPro" id="IPR002429">
    <property type="entry name" value="CcO_II-like_C"/>
</dbReference>
<feature type="transmembrane region" description="Helical" evidence="19">
    <location>
        <begin position="63"/>
        <end position="85"/>
    </location>
</feature>
<comment type="subcellular location">
    <subcellularLocation>
        <location evidence="1 18">Mitochondrion inner membrane</location>
        <topology evidence="1 18">Multi-pass membrane protein</topology>
    </subcellularLocation>
</comment>
<reference evidence="22" key="1">
    <citation type="journal article" date="2013" name="Mitochondrial DNA">
        <title>The mitochondrial genome of Diadromus collaris (Hymenoptera: Ichneumonidae).</title>
        <authorList>
            <person name="Li Q."/>
            <person name="Wei S.J."/>
            <person name="Shi M."/>
            <person name="Chen X.X."/>
        </authorList>
    </citation>
    <scope>NUCLEOTIDE SEQUENCE</scope>
</reference>
<comment type="subunit">
    <text evidence="3">Component of the cytochrome c oxidase (complex IV, CIV), a multisubunit enzyme composed of a catalytic core of 3 subunits and several supernumerary subunits. The complex exists as a monomer or a dimer and forms supercomplexes (SCs) in the inner mitochondrial membrane with ubiquinol-cytochrome c oxidoreductase (cytochrome b-c1 complex, complex III, CIII).</text>
</comment>
<keyword evidence="9 18" id="KW-0999">Mitochondrion inner membrane</keyword>
<feature type="transmembrane region" description="Helical" evidence="19">
    <location>
        <begin position="20"/>
        <end position="43"/>
    </location>
</feature>
<keyword evidence="14 18" id="KW-0186">Copper</keyword>
<name>U5HTE1_9HYME</name>
<dbReference type="PRINTS" id="PR01166">
    <property type="entry name" value="CYCOXIDASEII"/>
</dbReference>
<evidence type="ECO:0000256" key="5">
    <source>
        <dbReference type="ARBA" id="ARBA00022448"/>
    </source>
</evidence>
<organism evidence="22">
    <name type="scientific">Diadromus collaris</name>
    <dbReference type="NCBI Taxonomy" id="7421"/>
    <lineage>
        <taxon>Eukaryota</taxon>
        <taxon>Metazoa</taxon>
        <taxon>Ecdysozoa</taxon>
        <taxon>Arthropoda</taxon>
        <taxon>Hexapoda</taxon>
        <taxon>Insecta</taxon>
        <taxon>Pterygota</taxon>
        <taxon>Neoptera</taxon>
        <taxon>Endopterygota</taxon>
        <taxon>Hymenoptera</taxon>
        <taxon>Apocrita</taxon>
        <taxon>Ichneumonoidea</taxon>
        <taxon>Ichneumonidae</taxon>
        <taxon>Ichneumoninae</taxon>
        <taxon>Diadromus</taxon>
    </lineage>
</organism>
<gene>
    <name evidence="22" type="primary">COX2</name>
</gene>
<feature type="domain" description="Cytochrome oxidase subunit II copper A binding" evidence="20">
    <location>
        <begin position="92"/>
        <end position="226"/>
    </location>
</feature>
<evidence type="ECO:0000256" key="11">
    <source>
        <dbReference type="ARBA" id="ARBA00022967"/>
    </source>
</evidence>
<evidence type="ECO:0000256" key="6">
    <source>
        <dbReference type="ARBA" id="ARBA00022660"/>
    </source>
</evidence>
<dbReference type="Gene3D" id="1.10.287.90">
    <property type="match status" value="1"/>
</dbReference>
<keyword evidence="5 18" id="KW-0813">Transport</keyword>
<protein>
    <recommendedName>
        <fullName evidence="4 18">Cytochrome c oxidase subunit 2</fullName>
    </recommendedName>
</protein>
<comment type="catalytic activity">
    <reaction evidence="17">
        <text>4 Fe(II)-[cytochrome c] + O2 + 8 H(+)(in) = 4 Fe(III)-[cytochrome c] + 2 H2O + 4 H(+)(out)</text>
        <dbReference type="Rhea" id="RHEA:11436"/>
        <dbReference type="Rhea" id="RHEA-COMP:10350"/>
        <dbReference type="Rhea" id="RHEA-COMP:14399"/>
        <dbReference type="ChEBI" id="CHEBI:15377"/>
        <dbReference type="ChEBI" id="CHEBI:15378"/>
        <dbReference type="ChEBI" id="CHEBI:15379"/>
        <dbReference type="ChEBI" id="CHEBI:29033"/>
        <dbReference type="ChEBI" id="CHEBI:29034"/>
        <dbReference type="EC" id="7.1.1.9"/>
    </reaction>
    <physiologicalReaction direction="left-to-right" evidence="17">
        <dbReference type="Rhea" id="RHEA:11437"/>
    </physiologicalReaction>
</comment>
<dbReference type="InterPro" id="IPR011759">
    <property type="entry name" value="Cyt_c_oxidase_su2_TM_dom"/>
</dbReference>
<dbReference type="Gene3D" id="2.60.40.420">
    <property type="entry name" value="Cupredoxins - blue copper proteins"/>
    <property type="match status" value="1"/>
</dbReference>
<dbReference type="InterPro" id="IPR001505">
    <property type="entry name" value="Copper_CuA"/>
</dbReference>
<dbReference type="GO" id="GO:0042773">
    <property type="term" value="P:ATP synthesis coupled electron transport"/>
    <property type="evidence" value="ECO:0007669"/>
    <property type="project" value="TreeGrafter"/>
</dbReference>
<dbReference type="Pfam" id="PF02790">
    <property type="entry name" value="COX2_TM"/>
    <property type="match status" value="1"/>
</dbReference>
<dbReference type="PROSITE" id="PS50857">
    <property type="entry name" value="COX2_CUA"/>
    <property type="match status" value="1"/>
</dbReference>
<dbReference type="GO" id="GO:0005507">
    <property type="term" value="F:copper ion binding"/>
    <property type="evidence" value="ECO:0007669"/>
    <property type="project" value="InterPro"/>
</dbReference>
<evidence type="ECO:0000256" key="16">
    <source>
        <dbReference type="ARBA" id="ARBA00023136"/>
    </source>
</evidence>
<evidence type="ECO:0000256" key="9">
    <source>
        <dbReference type="ARBA" id="ARBA00022792"/>
    </source>
</evidence>
<dbReference type="EMBL" id="JX131613">
    <property type="protein sequence ID" value="AFN27594.1"/>
    <property type="molecule type" value="Genomic_DNA"/>
</dbReference>
<sequence>MSNWSMINLQDANSPIMENLYFFHDHAMLIILMITIMIFYIILTLSINKFNNKMILQNQMIEIIWTIFPMIILIFLAIPSLKILYLTDEIIKPLLTIKSIGHQWYWSYEYSDFKNIDFNSFMLLYNNSFNNNMFRLLDVDNRLILPFNNQIRILTSSIDVIHSWTIPSLGIKMDSIPGRINQSSIMINRPGIFFGQCSEICGMNHSFMPIMIESTSKMNFINWLKIN</sequence>
<comment type="function">
    <text evidence="18">Component of the cytochrome c oxidase, the last enzyme in the mitochondrial electron transport chain which drives oxidative phosphorylation. The respiratory chain contains 3 multisubunit complexes succinate dehydrogenase (complex II, CII), ubiquinol-cytochrome c oxidoreductase (cytochrome b-c1 complex, complex III, CIII) and cytochrome c oxidase (complex IV, CIV), that cooperate to transfer electrons derived from NADH and succinate to molecular oxygen, creating an electrochemical gradient over the inner membrane that drives transmembrane transport and the ATP synthase. Cytochrome c oxidase is the component of the respiratory chain that catalyzes the reduction of oxygen to water. Electrons originating from reduced cytochrome c in the intermembrane space (IMS) are transferred via the dinuclear copper A center (CU(A)) of subunit 2 and heme A of subunit 1 to the active site in subunit 1, a binuclear center (BNC) formed by heme A3 and copper B (CU(B)). The BNC reduces molecular oxygen to 2 water molecules using 4 electrons from cytochrome c in the IMS and 4 protons from the mitochondrial matrix.</text>
</comment>
<dbReference type="SUPFAM" id="SSF81464">
    <property type="entry name" value="Cytochrome c oxidase subunit II-like, transmembrane region"/>
    <property type="match status" value="1"/>
</dbReference>
<evidence type="ECO:0000256" key="17">
    <source>
        <dbReference type="ARBA" id="ARBA00049512"/>
    </source>
</evidence>
<evidence type="ECO:0000256" key="1">
    <source>
        <dbReference type="ARBA" id="ARBA00004448"/>
    </source>
</evidence>
<dbReference type="CDD" id="cd13912">
    <property type="entry name" value="CcO_II_C"/>
    <property type="match status" value="1"/>
</dbReference>
<dbReference type="PANTHER" id="PTHR22888:SF9">
    <property type="entry name" value="CYTOCHROME C OXIDASE SUBUNIT 2"/>
    <property type="match status" value="1"/>
</dbReference>
<dbReference type="InterPro" id="IPR034210">
    <property type="entry name" value="CcO_II_C"/>
</dbReference>
<dbReference type="PROSITE" id="PS50999">
    <property type="entry name" value="COX2_TM"/>
    <property type="match status" value="1"/>
</dbReference>
<keyword evidence="16 18" id="KW-0472">Membrane</keyword>
<keyword evidence="7 18" id="KW-0812">Transmembrane</keyword>
<evidence type="ECO:0000256" key="12">
    <source>
        <dbReference type="ARBA" id="ARBA00022982"/>
    </source>
</evidence>
<dbReference type="InterPro" id="IPR045187">
    <property type="entry name" value="CcO_II"/>
</dbReference>
<keyword evidence="13 19" id="KW-1133">Transmembrane helix</keyword>
<evidence type="ECO:0000313" key="22">
    <source>
        <dbReference type="EMBL" id="AFN27594.1"/>
    </source>
</evidence>
<dbReference type="PANTHER" id="PTHR22888">
    <property type="entry name" value="CYTOCHROME C OXIDASE, SUBUNIT II"/>
    <property type="match status" value="1"/>
</dbReference>
<comment type="cofactor">
    <cofactor evidence="18">
        <name>Cu cation</name>
        <dbReference type="ChEBI" id="CHEBI:23378"/>
    </cofactor>
    <text evidence="18">Binds a copper A center.</text>
</comment>
<dbReference type="GO" id="GO:0005743">
    <property type="term" value="C:mitochondrial inner membrane"/>
    <property type="evidence" value="ECO:0007669"/>
    <property type="project" value="UniProtKB-SubCell"/>
</dbReference>
<dbReference type="SUPFAM" id="SSF49503">
    <property type="entry name" value="Cupredoxins"/>
    <property type="match status" value="1"/>
</dbReference>
<dbReference type="FunFam" id="2.60.40.420:FF:000001">
    <property type="entry name" value="Cytochrome c oxidase subunit 2"/>
    <property type="match status" value="1"/>
</dbReference>
<evidence type="ECO:0000256" key="15">
    <source>
        <dbReference type="ARBA" id="ARBA00023128"/>
    </source>
</evidence>
<keyword evidence="8 18" id="KW-0479">Metal-binding</keyword>
<keyword evidence="10" id="KW-0460">Magnesium</keyword>
<evidence type="ECO:0000259" key="20">
    <source>
        <dbReference type="PROSITE" id="PS50857"/>
    </source>
</evidence>
<feature type="domain" description="Cytochrome oxidase subunit II transmembrane region profile" evidence="21">
    <location>
        <begin position="1"/>
        <end position="91"/>
    </location>
</feature>
<keyword evidence="11" id="KW-1278">Translocase</keyword>
<dbReference type="GO" id="GO:0004129">
    <property type="term" value="F:cytochrome-c oxidase activity"/>
    <property type="evidence" value="ECO:0007669"/>
    <property type="project" value="UniProtKB-EC"/>
</dbReference>
<dbReference type="Pfam" id="PF00116">
    <property type="entry name" value="COX2"/>
    <property type="match status" value="1"/>
</dbReference>
<accession>U5HTE1</accession>
<dbReference type="NCBIfam" id="TIGR02866">
    <property type="entry name" value="CoxB"/>
    <property type="match status" value="1"/>
</dbReference>
<dbReference type="InterPro" id="IPR014222">
    <property type="entry name" value="Cyt_c_oxidase_su2"/>
</dbReference>